<keyword evidence="1" id="KW-0732">Signal</keyword>
<name>A0ABZ0INB2_9BACT</name>
<proteinExistence type="predicted"/>
<evidence type="ECO:0000313" key="2">
    <source>
        <dbReference type="EMBL" id="WOK05077.1"/>
    </source>
</evidence>
<keyword evidence="3" id="KW-1185">Reference proteome</keyword>
<feature type="chain" id="PRO_5045898674" description="Lipoprotein" evidence="1">
    <location>
        <begin position="23"/>
        <end position="71"/>
    </location>
</feature>
<evidence type="ECO:0000313" key="3">
    <source>
        <dbReference type="Proteomes" id="UP001302349"/>
    </source>
</evidence>
<feature type="signal peptide" evidence="1">
    <location>
        <begin position="1"/>
        <end position="22"/>
    </location>
</feature>
<organism evidence="2 3">
    <name type="scientific">Imperialibacter roseus</name>
    <dbReference type="NCBI Taxonomy" id="1324217"/>
    <lineage>
        <taxon>Bacteria</taxon>
        <taxon>Pseudomonadati</taxon>
        <taxon>Bacteroidota</taxon>
        <taxon>Cytophagia</taxon>
        <taxon>Cytophagales</taxon>
        <taxon>Flammeovirgaceae</taxon>
        <taxon>Imperialibacter</taxon>
    </lineage>
</organism>
<reference evidence="2 3" key="1">
    <citation type="journal article" date="2023" name="Microbiol. Resour. Announc.">
        <title>Complete Genome Sequence of Imperialibacter roseus strain P4T.</title>
        <authorList>
            <person name="Tizabi D.R."/>
            <person name="Bachvaroff T."/>
            <person name="Hill R.T."/>
        </authorList>
    </citation>
    <scope>NUCLEOTIDE SEQUENCE [LARGE SCALE GENOMIC DNA]</scope>
    <source>
        <strain evidence="2 3">P4T</strain>
    </source>
</reference>
<evidence type="ECO:0008006" key="4">
    <source>
        <dbReference type="Google" id="ProtNLM"/>
    </source>
</evidence>
<gene>
    <name evidence="2" type="ORF">RT717_18505</name>
</gene>
<evidence type="ECO:0000256" key="1">
    <source>
        <dbReference type="SAM" id="SignalP"/>
    </source>
</evidence>
<dbReference type="Proteomes" id="UP001302349">
    <property type="component" value="Chromosome"/>
</dbReference>
<sequence>MKTRNKLAIMAVFLLTMGCGGASSEQTKEQEAAAEKAVIDSVTTAVNASIETLETATEATTTSIDSLLSDI</sequence>
<dbReference type="RefSeq" id="WP_317487870.1">
    <property type="nucleotide sequence ID" value="NZ_CP136051.1"/>
</dbReference>
<dbReference type="PROSITE" id="PS51257">
    <property type="entry name" value="PROKAR_LIPOPROTEIN"/>
    <property type="match status" value="1"/>
</dbReference>
<protein>
    <recommendedName>
        <fullName evidence="4">Lipoprotein</fullName>
    </recommendedName>
</protein>
<accession>A0ABZ0INB2</accession>
<dbReference type="EMBL" id="CP136051">
    <property type="protein sequence ID" value="WOK05077.1"/>
    <property type="molecule type" value="Genomic_DNA"/>
</dbReference>